<dbReference type="Proteomes" id="UP000615755">
    <property type="component" value="Unassembled WGS sequence"/>
</dbReference>
<reference evidence="5 6" key="1">
    <citation type="submission" date="2015-03" db="EMBL/GenBank/DDBJ databases">
        <title>Genome sequence of Pseudoalteromonas aurantia.</title>
        <authorList>
            <person name="Xie B.-B."/>
            <person name="Rong J.-C."/>
            <person name="Qin Q.-L."/>
            <person name="Zhang Y.-Z."/>
        </authorList>
    </citation>
    <scope>NUCLEOTIDE SEQUENCE [LARGE SCALE GENOMIC DNA]</scope>
    <source>
        <strain evidence="5 6">208</strain>
    </source>
</reference>
<gene>
    <name evidence="5" type="ORF">PAUR_a3996</name>
</gene>
<evidence type="ECO:0000259" key="4">
    <source>
        <dbReference type="PROSITE" id="PS50110"/>
    </source>
</evidence>
<dbReference type="EMBL" id="AQGV01000013">
    <property type="protein sequence ID" value="MBE0369484.1"/>
    <property type="molecule type" value="Genomic_DNA"/>
</dbReference>
<evidence type="ECO:0000256" key="2">
    <source>
        <dbReference type="PROSITE-ProRule" id="PRU00169"/>
    </source>
</evidence>
<dbReference type="PROSITE" id="PS50109">
    <property type="entry name" value="HIS_KIN"/>
    <property type="match status" value="1"/>
</dbReference>
<evidence type="ECO:0000313" key="6">
    <source>
        <dbReference type="Proteomes" id="UP000615755"/>
    </source>
</evidence>
<dbReference type="RefSeq" id="WP_192508709.1">
    <property type="nucleotide sequence ID" value="NZ_AQGV01000013.1"/>
</dbReference>
<proteinExistence type="predicted"/>
<keyword evidence="1 2" id="KW-0597">Phosphoprotein</keyword>
<dbReference type="Gene3D" id="3.40.50.2300">
    <property type="match status" value="2"/>
</dbReference>
<evidence type="ECO:0000256" key="1">
    <source>
        <dbReference type="ARBA" id="ARBA00022553"/>
    </source>
</evidence>
<feature type="domain" description="Response regulatory" evidence="4">
    <location>
        <begin position="152"/>
        <end position="268"/>
    </location>
</feature>
<keyword evidence="6" id="KW-1185">Reference proteome</keyword>
<dbReference type="SMART" id="SM00448">
    <property type="entry name" value="REC"/>
    <property type="match status" value="2"/>
</dbReference>
<dbReference type="Gene3D" id="3.30.565.10">
    <property type="entry name" value="Histidine kinase-like ATPase, C-terminal domain"/>
    <property type="match status" value="1"/>
</dbReference>
<sequence length="506" mass="56779">MVNIQSSQPLTVLIVEPFETIRTMIANVLNQLSNIVIIQSSNASDALEKLEYNDIGLIIAEWQLPTLSGIEFLKKVRTNTRTAKIPFVMTSATIEQSHVVQAIQCGVSEYVVKPFSSKILKSRLQRALTKPVRPCKETPESTESTEQNNDLHVLIVDDVADNIKIISDILRKDYKVKAALNGKKALQICAKDPQPDIILLDIMMPDMDGLEVCRRLKDDPSTQHITVIFLSALEQTEHIVKGLELGAVDYITKPANPAIVKSRVQAHCRSIESNRLMRAQIDTMLENARLRDEFDSVNQTELVKPIADIKHSTSQLAANLHEPEKAQQYIDFIQQSCAALQLHVDSTASLNKIERKEYQFKPQKQNFTTVLKDALGHVSEIVKRKQIKVHNTENTDCHFNGEYAITHALLTHLLKNALEGTRSDPSIQLSATQNDKYVVFKIHNPDPVPEPIRGQFFDKFVTYGKPDHAGIGTYTAKLLTEIQGGFIEYRTDDNLGTEVFVSLPLA</sequence>
<dbReference type="InterPro" id="IPR001789">
    <property type="entry name" value="Sig_transdc_resp-reg_receiver"/>
</dbReference>
<feature type="domain" description="Response regulatory" evidence="4">
    <location>
        <begin position="11"/>
        <end position="128"/>
    </location>
</feature>
<dbReference type="PANTHER" id="PTHR43547">
    <property type="entry name" value="TWO-COMPONENT HISTIDINE KINASE"/>
    <property type="match status" value="1"/>
</dbReference>
<dbReference type="SUPFAM" id="SSF52172">
    <property type="entry name" value="CheY-like"/>
    <property type="match status" value="2"/>
</dbReference>
<dbReference type="CDD" id="cd19920">
    <property type="entry name" value="REC_PA4781-like"/>
    <property type="match status" value="1"/>
</dbReference>
<feature type="domain" description="Histidine kinase" evidence="3">
    <location>
        <begin position="297"/>
        <end position="506"/>
    </location>
</feature>
<evidence type="ECO:0000259" key="3">
    <source>
        <dbReference type="PROSITE" id="PS50109"/>
    </source>
</evidence>
<dbReference type="SUPFAM" id="SSF55874">
    <property type="entry name" value="ATPase domain of HSP90 chaperone/DNA topoisomerase II/histidine kinase"/>
    <property type="match status" value="1"/>
</dbReference>
<comment type="caution">
    <text evidence="5">The sequence shown here is derived from an EMBL/GenBank/DDBJ whole genome shotgun (WGS) entry which is preliminary data.</text>
</comment>
<evidence type="ECO:0008006" key="7">
    <source>
        <dbReference type="Google" id="ProtNLM"/>
    </source>
</evidence>
<name>A0ABR9EGH1_9GAMM</name>
<protein>
    <recommendedName>
        <fullName evidence="7">Response regulator</fullName>
    </recommendedName>
</protein>
<dbReference type="PANTHER" id="PTHR43547:SF2">
    <property type="entry name" value="HYBRID SIGNAL TRANSDUCTION HISTIDINE KINASE C"/>
    <property type="match status" value="1"/>
</dbReference>
<dbReference type="Pfam" id="PF00072">
    <property type="entry name" value="Response_reg"/>
    <property type="match status" value="2"/>
</dbReference>
<feature type="modified residue" description="4-aspartylphosphate" evidence="2">
    <location>
        <position position="201"/>
    </location>
</feature>
<accession>A0ABR9EGH1</accession>
<organism evidence="5 6">
    <name type="scientific">Pseudoalteromonas aurantia 208</name>
    <dbReference type="NCBI Taxonomy" id="1314867"/>
    <lineage>
        <taxon>Bacteria</taxon>
        <taxon>Pseudomonadati</taxon>
        <taxon>Pseudomonadota</taxon>
        <taxon>Gammaproteobacteria</taxon>
        <taxon>Alteromonadales</taxon>
        <taxon>Pseudoalteromonadaceae</taxon>
        <taxon>Pseudoalteromonas</taxon>
    </lineage>
</organism>
<evidence type="ECO:0000313" key="5">
    <source>
        <dbReference type="EMBL" id="MBE0369484.1"/>
    </source>
</evidence>
<dbReference type="InterPro" id="IPR005467">
    <property type="entry name" value="His_kinase_dom"/>
</dbReference>
<comment type="caution">
    <text evidence="2">Lacks conserved residue(s) required for the propagation of feature annotation.</text>
</comment>
<dbReference type="InterPro" id="IPR011006">
    <property type="entry name" value="CheY-like_superfamily"/>
</dbReference>
<dbReference type="PROSITE" id="PS50110">
    <property type="entry name" value="RESPONSE_REGULATORY"/>
    <property type="match status" value="2"/>
</dbReference>
<dbReference type="InterPro" id="IPR036890">
    <property type="entry name" value="HATPase_C_sf"/>
</dbReference>